<evidence type="ECO:0000256" key="1">
    <source>
        <dbReference type="ARBA" id="ARBA00023002"/>
    </source>
</evidence>
<dbReference type="InterPro" id="IPR050463">
    <property type="entry name" value="Gfo/Idh/MocA_oxidrdct_glycsds"/>
</dbReference>
<evidence type="ECO:0000259" key="3">
    <source>
        <dbReference type="Pfam" id="PF22725"/>
    </source>
</evidence>
<dbReference type="SUPFAM" id="SSF51735">
    <property type="entry name" value="NAD(P)-binding Rossmann-fold domains"/>
    <property type="match status" value="1"/>
</dbReference>
<dbReference type="InterPro" id="IPR000683">
    <property type="entry name" value="Gfo/Idh/MocA-like_OxRdtase_N"/>
</dbReference>
<dbReference type="Pfam" id="PF22725">
    <property type="entry name" value="GFO_IDH_MocA_C3"/>
    <property type="match status" value="1"/>
</dbReference>
<dbReference type="InterPro" id="IPR055170">
    <property type="entry name" value="GFO_IDH_MocA-like_dom"/>
</dbReference>
<dbReference type="Gene3D" id="3.30.360.10">
    <property type="entry name" value="Dihydrodipicolinate Reductase, domain 2"/>
    <property type="match status" value="1"/>
</dbReference>
<keyword evidence="1" id="KW-0560">Oxidoreductase</keyword>
<sequence length="376" mass="40615">MDQALGIGIIGCGKVAASYFNAIPRFKGLEIRACADLNRGMAERFGQDHGVRATTVSDLLHAGDVDLVVNLTSADAHYAVGWEVLRSRKHLFSEKPLTLTFAQAEALQKFAVENRRGIGVAPNTFLTPAYQTARLMLQLEQIGQVNFATCHVMNRGAELRHHNPQAHYLAGQGPLTHQGPYCISTLVALFGSVETVCAVASSPQSRRRGVTTDGALVEMDVDCDTTFQALLSFRNGMQVSLVLSWDVWGPAESGIRVFGTHGTLELPDPTTYEGEVVLNRVDEGTGLVSPTVVPSTLAAPTDLRAEDFYRGLALADMARALREGGSYRCSDYLAVHVVEVLEGIEHAAREGRRVVIGTDCCAPDPIVSAEIDRLLA</sequence>
<evidence type="ECO:0000313" key="5">
    <source>
        <dbReference type="Proteomes" id="UP001597327"/>
    </source>
</evidence>
<dbReference type="RefSeq" id="WP_149891629.1">
    <property type="nucleotide sequence ID" value="NZ_JBHUFA010000001.1"/>
</dbReference>
<dbReference type="PANTHER" id="PTHR43818:SF11">
    <property type="entry name" value="BCDNA.GH03377"/>
    <property type="match status" value="1"/>
</dbReference>
<accession>A0ABW4JSV5</accession>
<evidence type="ECO:0000259" key="2">
    <source>
        <dbReference type="Pfam" id="PF01408"/>
    </source>
</evidence>
<dbReference type="Proteomes" id="UP001597327">
    <property type="component" value="Unassembled WGS sequence"/>
</dbReference>
<proteinExistence type="predicted"/>
<protein>
    <submittedName>
        <fullName evidence="4">Gfo/Idh/MocA family protein</fullName>
    </submittedName>
</protein>
<keyword evidence="5" id="KW-1185">Reference proteome</keyword>
<dbReference type="PANTHER" id="PTHR43818">
    <property type="entry name" value="BCDNA.GH03377"/>
    <property type="match status" value="1"/>
</dbReference>
<gene>
    <name evidence="4" type="ORF">ACFSC7_03300</name>
</gene>
<dbReference type="Gene3D" id="3.40.50.720">
    <property type="entry name" value="NAD(P)-binding Rossmann-like Domain"/>
    <property type="match status" value="1"/>
</dbReference>
<dbReference type="InterPro" id="IPR036291">
    <property type="entry name" value="NAD(P)-bd_dom_sf"/>
</dbReference>
<name>A0ABW4JSV5_9HYPH</name>
<dbReference type="Pfam" id="PF01408">
    <property type="entry name" value="GFO_IDH_MocA"/>
    <property type="match status" value="1"/>
</dbReference>
<evidence type="ECO:0000313" key="4">
    <source>
        <dbReference type="EMBL" id="MFD1694528.1"/>
    </source>
</evidence>
<dbReference type="SUPFAM" id="SSF55347">
    <property type="entry name" value="Glyceraldehyde-3-phosphate dehydrogenase-like, C-terminal domain"/>
    <property type="match status" value="1"/>
</dbReference>
<feature type="domain" description="Gfo/Idh/MocA-like oxidoreductase N-terminal" evidence="2">
    <location>
        <begin position="6"/>
        <end position="116"/>
    </location>
</feature>
<reference evidence="5" key="1">
    <citation type="journal article" date="2019" name="Int. J. Syst. Evol. Microbiol.">
        <title>The Global Catalogue of Microorganisms (GCM) 10K type strain sequencing project: providing services to taxonomists for standard genome sequencing and annotation.</title>
        <authorList>
            <consortium name="The Broad Institute Genomics Platform"/>
            <consortium name="The Broad Institute Genome Sequencing Center for Infectious Disease"/>
            <person name="Wu L."/>
            <person name="Ma J."/>
        </authorList>
    </citation>
    <scope>NUCLEOTIDE SEQUENCE [LARGE SCALE GENOMIC DNA]</scope>
    <source>
        <strain evidence="5">JCM 3369</strain>
    </source>
</reference>
<comment type="caution">
    <text evidence="4">The sequence shown here is derived from an EMBL/GenBank/DDBJ whole genome shotgun (WGS) entry which is preliminary data.</text>
</comment>
<dbReference type="EMBL" id="JBHUFA010000001">
    <property type="protein sequence ID" value="MFD1694528.1"/>
    <property type="molecule type" value="Genomic_DNA"/>
</dbReference>
<feature type="domain" description="GFO/IDH/MocA-like oxidoreductase" evidence="3">
    <location>
        <begin position="130"/>
        <end position="265"/>
    </location>
</feature>
<organism evidence="4 5">
    <name type="scientific">Roseibium aestuarii</name>
    <dbReference type="NCBI Taxonomy" id="2600299"/>
    <lineage>
        <taxon>Bacteria</taxon>
        <taxon>Pseudomonadati</taxon>
        <taxon>Pseudomonadota</taxon>
        <taxon>Alphaproteobacteria</taxon>
        <taxon>Hyphomicrobiales</taxon>
        <taxon>Stappiaceae</taxon>
        <taxon>Roseibium</taxon>
    </lineage>
</organism>